<dbReference type="PANTHER" id="PTHR31194">
    <property type="entry name" value="SHN SHINE , DNA BINDING / TRANSCRIPTION FACTOR"/>
    <property type="match status" value="1"/>
</dbReference>
<reference evidence="1 2" key="1">
    <citation type="submission" date="2020-09" db="EMBL/GenBank/DDBJ databases">
        <title>De no assembly of potato wild relative species, Solanum commersonii.</title>
        <authorList>
            <person name="Cho K."/>
        </authorList>
    </citation>
    <scope>NUCLEOTIDE SEQUENCE [LARGE SCALE GENOMIC DNA]</scope>
    <source>
        <strain evidence="1">LZ3.2</strain>
        <tissue evidence="1">Leaf</tissue>
    </source>
</reference>
<dbReference type="OrthoDB" id="610645at2759"/>
<dbReference type="PANTHER" id="PTHR31194:SF109">
    <property type="entry name" value="AP2_ERF DOMAIN-CONTAINING PROTEIN"/>
    <property type="match status" value="1"/>
</dbReference>
<protein>
    <submittedName>
        <fullName evidence="1">Uncharacterized protein</fullName>
    </submittedName>
</protein>
<gene>
    <name evidence="1" type="ORF">H5410_036654</name>
</gene>
<proteinExistence type="predicted"/>
<dbReference type="AlphaFoldDB" id="A0A9J5Y8U0"/>
<sequence length="252" mass="29166">MISFFVRIYITDNGATESSSDEKENLQGENSKRHKRMCKEILLKNEKTKWNKTVKIGKVGSRNLRWKKECSTLVRSYATTVEVALAYDNTTIEIGGANAWTNILEPPPKEINLIKTIPPLRNDEKENLPGENSKRHKRMCMEILIENEKTKNVRHWFRSYATTEKALAYDNTTIEIRDNGATESSSDEKQNLPSENSKRYKRMCVEILIENEKTKRSKTVNIGKVGSRNLRWKKECSTLVLKLCHYDRSCFG</sequence>
<dbReference type="InterPro" id="IPR050913">
    <property type="entry name" value="AP2/ERF_ERF"/>
</dbReference>
<evidence type="ECO:0000313" key="1">
    <source>
        <dbReference type="EMBL" id="KAG5595422.1"/>
    </source>
</evidence>
<keyword evidence="2" id="KW-1185">Reference proteome</keyword>
<comment type="caution">
    <text evidence="1">The sequence shown here is derived from an EMBL/GenBank/DDBJ whole genome shotgun (WGS) entry which is preliminary data.</text>
</comment>
<dbReference type="Proteomes" id="UP000824120">
    <property type="component" value="Chromosome 7"/>
</dbReference>
<accession>A0A9J5Y8U0</accession>
<dbReference type="EMBL" id="JACXVP010000007">
    <property type="protein sequence ID" value="KAG5595422.1"/>
    <property type="molecule type" value="Genomic_DNA"/>
</dbReference>
<organism evidence="1 2">
    <name type="scientific">Solanum commersonii</name>
    <name type="common">Commerson's wild potato</name>
    <name type="synonym">Commerson's nightshade</name>
    <dbReference type="NCBI Taxonomy" id="4109"/>
    <lineage>
        <taxon>Eukaryota</taxon>
        <taxon>Viridiplantae</taxon>
        <taxon>Streptophyta</taxon>
        <taxon>Embryophyta</taxon>
        <taxon>Tracheophyta</taxon>
        <taxon>Spermatophyta</taxon>
        <taxon>Magnoliopsida</taxon>
        <taxon>eudicotyledons</taxon>
        <taxon>Gunneridae</taxon>
        <taxon>Pentapetalae</taxon>
        <taxon>asterids</taxon>
        <taxon>lamiids</taxon>
        <taxon>Solanales</taxon>
        <taxon>Solanaceae</taxon>
        <taxon>Solanoideae</taxon>
        <taxon>Solaneae</taxon>
        <taxon>Solanum</taxon>
    </lineage>
</organism>
<evidence type="ECO:0000313" key="2">
    <source>
        <dbReference type="Proteomes" id="UP000824120"/>
    </source>
</evidence>
<name>A0A9J5Y8U0_SOLCO</name>